<dbReference type="AlphaFoldDB" id="A0A1G9LUU8"/>
<dbReference type="PROSITE" id="PS50110">
    <property type="entry name" value="RESPONSE_REGULATORY"/>
    <property type="match status" value="1"/>
</dbReference>
<evidence type="ECO:0000259" key="4">
    <source>
        <dbReference type="PROSITE" id="PS50043"/>
    </source>
</evidence>
<evidence type="ECO:0000256" key="1">
    <source>
        <dbReference type="ARBA" id="ARBA00022553"/>
    </source>
</evidence>
<dbReference type="SMART" id="SM00448">
    <property type="entry name" value="REC"/>
    <property type="match status" value="1"/>
</dbReference>
<dbReference type="PRINTS" id="PR00038">
    <property type="entry name" value="HTHLUXR"/>
</dbReference>
<evidence type="ECO:0000313" key="7">
    <source>
        <dbReference type="Proteomes" id="UP000199759"/>
    </source>
</evidence>
<name>A0A1G9LUU8_9PROT</name>
<evidence type="ECO:0000256" key="3">
    <source>
        <dbReference type="PROSITE-ProRule" id="PRU00169"/>
    </source>
</evidence>
<evidence type="ECO:0000259" key="5">
    <source>
        <dbReference type="PROSITE" id="PS50110"/>
    </source>
</evidence>
<dbReference type="PANTHER" id="PTHR43214">
    <property type="entry name" value="TWO-COMPONENT RESPONSE REGULATOR"/>
    <property type="match status" value="1"/>
</dbReference>
<reference evidence="6 7" key="1">
    <citation type="submission" date="2016-10" db="EMBL/GenBank/DDBJ databases">
        <authorList>
            <person name="de Groot N.N."/>
        </authorList>
    </citation>
    <scope>NUCLEOTIDE SEQUENCE [LARGE SCALE GENOMIC DNA]</scope>
    <source>
        <strain evidence="6 7">DSM 16077</strain>
    </source>
</reference>
<dbReference type="Gene3D" id="3.40.50.2300">
    <property type="match status" value="1"/>
</dbReference>
<feature type="domain" description="Response regulatory" evidence="5">
    <location>
        <begin position="6"/>
        <end position="123"/>
    </location>
</feature>
<feature type="modified residue" description="4-aspartylphosphate" evidence="3">
    <location>
        <position position="58"/>
    </location>
</feature>
<dbReference type="InterPro" id="IPR036388">
    <property type="entry name" value="WH-like_DNA-bd_sf"/>
</dbReference>
<dbReference type="SUPFAM" id="SSF46894">
    <property type="entry name" value="C-terminal effector domain of the bipartite response regulators"/>
    <property type="match status" value="1"/>
</dbReference>
<dbReference type="OrthoDB" id="3679796at2"/>
<dbReference type="InterPro" id="IPR058245">
    <property type="entry name" value="NreC/VraR/RcsB-like_REC"/>
</dbReference>
<evidence type="ECO:0000256" key="2">
    <source>
        <dbReference type="ARBA" id="ARBA00023125"/>
    </source>
</evidence>
<dbReference type="Proteomes" id="UP000199759">
    <property type="component" value="Unassembled WGS sequence"/>
</dbReference>
<feature type="domain" description="HTH luxR-type" evidence="4">
    <location>
        <begin position="151"/>
        <end position="216"/>
    </location>
</feature>
<accession>A0A1G9LUU8</accession>
<dbReference type="SUPFAM" id="SSF52172">
    <property type="entry name" value="CheY-like"/>
    <property type="match status" value="1"/>
</dbReference>
<dbReference type="RefSeq" id="WP_091765450.1">
    <property type="nucleotide sequence ID" value="NZ_FNHG01000001.1"/>
</dbReference>
<dbReference type="PROSITE" id="PS50043">
    <property type="entry name" value="HTH_LUXR_2"/>
    <property type="match status" value="1"/>
</dbReference>
<gene>
    <name evidence="6" type="ORF">SAMN04488568_101221</name>
</gene>
<dbReference type="InterPro" id="IPR001789">
    <property type="entry name" value="Sig_transdc_resp-reg_receiver"/>
</dbReference>
<keyword evidence="7" id="KW-1185">Reference proteome</keyword>
<keyword evidence="2 6" id="KW-0238">DNA-binding</keyword>
<dbReference type="SMART" id="SM00421">
    <property type="entry name" value="HTH_LUXR"/>
    <property type="match status" value="1"/>
</dbReference>
<dbReference type="Pfam" id="PF00072">
    <property type="entry name" value="Response_reg"/>
    <property type="match status" value="1"/>
</dbReference>
<keyword evidence="1 3" id="KW-0597">Phosphoprotein</keyword>
<organism evidence="6 7">
    <name type="scientific">Maricaulis salignorans</name>
    <dbReference type="NCBI Taxonomy" id="144026"/>
    <lineage>
        <taxon>Bacteria</taxon>
        <taxon>Pseudomonadati</taxon>
        <taxon>Pseudomonadota</taxon>
        <taxon>Alphaproteobacteria</taxon>
        <taxon>Maricaulales</taxon>
        <taxon>Maricaulaceae</taxon>
        <taxon>Maricaulis</taxon>
    </lineage>
</organism>
<dbReference type="InterPro" id="IPR000792">
    <property type="entry name" value="Tscrpt_reg_LuxR_C"/>
</dbReference>
<dbReference type="GO" id="GO:0003677">
    <property type="term" value="F:DNA binding"/>
    <property type="evidence" value="ECO:0007669"/>
    <property type="project" value="UniProtKB-KW"/>
</dbReference>
<dbReference type="CDD" id="cd06170">
    <property type="entry name" value="LuxR_C_like"/>
    <property type="match status" value="1"/>
</dbReference>
<dbReference type="EMBL" id="FNHG01000001">
    <property type="protein sequence ID" value="SDL65739.1"/>
    <property type="molecule type" value="Genomic_DNA"/>
</dbReference>
<dbReference type="GO" id="GO:0006355">
    <property type="term" value="P:regulation of DNA-templated transcription"/>
    <property type="evidence" value="ECO:0007669"/>
    <property type="project" value="InterPro"/>
</dbReference>
<dbReference type="GO" id="GO:0000160">
    <property type="term" value="P:phosphorelay signal transduction system"/>
    <property type="evidence" value="ECO:0007669"/>
    <property type="project" value="InterPro"/>
</dbReference>
<protein>
    <submittedName>
        <fullName evidence="6">DNA-binding response regulator, NarL/FixJ family, contains REC and HTH domains</fullName>
    </submittedName>
</protein>
<dbReference type="Gene3D" id="1.10.10.10">
    <property type="entry name" value="Winged helix-like DNA-binding domain superfamily/Winged helix DNA-binding domain"/>
    <property type="match status" value="1"/>
</dbReference>
<dbReference type="InterPro" id="IPR039420">
    <property type="entry name" value="WalR-like"/>
</dbReference>
<evidence type="ECO:0000313" key="6">
    <source>
        <dbReference type="EMBL" id="SDL65739.1"/>
    </source>
</evidence>
<proteinExistence type="predicted"/>
<dbReference type="InterPro" id="IPR011006">
    <property type="entry name" value="CheY-like_superfamily"/>
</dbReference>
<dbReference type="STRING" id="144026.SAMN04488568_101221"/>
<sequence>MLASLRIALVDDHRMFADGFSALLSSMREDYTVEVFSEPVEFLKTFGAAPTYDLIILDLVMRSMNGLVVLAAVREQKPRTPVLMLSGIGAEPPLAEMRRLGARGFVHKSADTGELIAAVDVILAGGTCFDGPQTRVMARAGEAADVWQSKSERQLPKLGPRQLEILDLMGQGATNKDIAGRLNISENTVKSHMRSIFQALDSHTRTACMRKAQALGLI</sequence>
<dbReference type="Pfam" id="PF00196">
    <property type="entry name" value="GerE"/>
    <property type="match status" value="1"/>
</dbReference>
<dbReference type="InterPro" id="IPR016032">
    <property type="entry name" value="Sig_transdc_resp-reg_C-effctor"/>
</dbReference>
<dbReference type="CDD" id="cd17535">
    <property type="entry name" value="REC_NarL-like"/>
    <property type="match status" value="1"/>
</dbReference>